<dbReference type="VEuPathDB" id="VectorBase:MDOA004152"/>
<comment type="subcellular location">
    <subcellularLocation>
        <location evidence="2">Cell membrane</location>
        <topology evidence="2">Single-pass type II membrane protein</topology>
    </subcellularLocation>
</comment>
<dbReference type="PROSITE" id="PS51885">
    <property type="entry name" value="NEPRILYSIN"/>
    <property type="match status" value="1"/>
</dbReference>
<dbReference type="GO" id="GO:0005886">
    <property type="term" value="C:plasma membrane"/>
    <property type="evidence" value="ECO:0007669"/>
    <property type="project" value="UniProtKB-SubCell"/>
</dbReference>
<evidence type="ECO:0000256" key="5">
    <source>
        <dbReference type="ARBA" id="ARBA00022723"/>
    </source>
</evidence>
<keyword evidence="4" id="KW-0645">Protease</keyword>
<evidence type="ECO:0000259" key="10">
    <source>
        <dbReference type="Pfam" id="PF01431"/>
    </source>
</evidence>
<dbReference type="EnsemblMetazoa" id="MDOA004152-RA">
    <property type="protein sequence ID" value="MDOA004152-PA"/>
    <property type="gene ID" value="MDOA004152"/>
</dbReference>
<dbReference type="Pfam" id="PF01431">
    <property type="entry name" value="Peptidase_M13"/>
    <property type="match status" value="1"/>
</dbReference>
<dbReference type="GO" id="GO:0004222">
    <property type="term" value="F:metalloendopeptidase activity"/>
    <property type="evidence" value="ECO:0007669"/>
    <property type="project" value="InterPro"/>
</dbReference>
<dbReference type="CDD" id="cd08662">
    <property type="entry name" value="M13"/>
    <property type="match status" value="1"/>
</dbReference>
<evidence type="ECO:0000256" key="2">
    <source>
        <dbReference type="ARBA" id="ARBA00004401"/>
    </source>
</evidence>
<comment type="similarity">
    <text evidence="3">Belongs to the peptidase M13 family.</text>
</comment>
<proteinExistence type="inferred from homology"/>
<evidence type="ECO:0000313" key="12">
    <source>
        <dbReference type="EnsemblMetazoa" id="MDOA004152-PA"/>
    </source>
</evidence>
<evidence type="ECO:0000256" key="3">
    <source>
        <dbReference type="ARBA" id="ARBA00007357"/>
    </source>
</evidence>
<comment type="cofactor">
    <cofactor evidence="1">
        <name>Zn(2+)</name>
        <dbReference type="ChEBI" id="CHEBI:29105"/>
    </cofactor>
</comment>
<dbReference type="Gene3D" id="1.10.1380.10">
    <property type="entry name" value="Neutral endopeptidase , domain2"/>
    <property type="match status" value="1"/>
</dbReference>
<sequence>MNFKSSPLWRLVSILCIWLRIAGATNEDQFNTPFAHQIMRLAKSAEMRNYMRPQVQPCDDFYGYACGNWAHINPANAEVKTNIFNILSKAYNRKLSTLLGNGKDSNDTETERKVKYFYESCLQRDSIGRHYRENLMSIMEEFGGMPALKGAAWHEPSFNWLEVIAQILRKYGKRIILNADINADLNNNEVNRLYIGQIDDMVPGSSKEFYARLAMAWQMDLQKVLGLSSPVALITAREMAEFAQKLAMGMADPLEGLGMEDKARLRLLDTMTDNYGPVLNFTLYVNTWLGYDYKLPVYEYVENYLRNLRLVILETPTTTVANYIMWQLLQDFRLDVEASNEKQEKKCIETTRKYFPKFLDNLIYQDLLKSNPNIIEEVKDIWQDLKSSFYDILNGTNTQWMQESTRDKALEKLSAMTFEINAYSDVDFTKELGPLVISTNQYFENVISILKLRGQNYRLKIEEPPRLEEYELLSFTPAYAAEYNRVLLPVAFLQPRFLWDDVYPKALKYGTVGFTIAHEMAHGFDDTIRKYDAKGNLNNWWDRNASLTFEVRKECLRQQYGSHKFGGRFLPKAQAQGENIADNVGIRIAYLAYDRYLEQHHQTPEHLPHMDTITARQLFFISTAQLWCTDVNRRWRHLVTITDVHPPEEVRVRAMLANFDEFAETFSCKPSTQMNPQRKCIIY</sequence>
<dbReference type="PANTHER" id="PTHR11733:SF238">
    <property type="entry name" value="FI07649P-RELATED"/>
    <property type="match status" value="1"/>
</dbReference>
<evidence type="ECO:0000259" key="11">
    <source>
        <dbReference type="Pfam" id="PF05649"/>
    </source>
</evidence>
<dbReference type="VEuPathDB" id="VectorBase:MDOMA2_019401"/>
<feature type="domain" description="Peptidase M13 N-terminal" evidence="11">
    <location>
        <begin position="57"/>
        <end position="421"/>
    </location>
</feature>
<dbReference type="eggNOG" id="KOG3624">
    <property type="taxonomic scope" value="Eukaryota"/>
</dbReference>
<accession>A0A1I8MER6</accession>
<dbReference type="Gene3D" id="3.40.390.10">
    <property type="entry name" value="Collagenase (Catalytic Domain)"/>
    <property type="match status" value="1"/>
</dbReference>
<organism evidence="12">
    <name type="scientific">Musca domestica</name>
    <name type="common">House fly</name>
    <dbReference type="NCBI Taxonomy" id="7370"/>
    <lineage>
        <taxon>Eukaryota</taxon>
        <taxon>Metazoa</taxon>
        <taxon>Ecdysozoa</taxon>
        <taxon>Arthropoda</taxon>
        <taxon>Hexapoda</taxon>
        <taxon>Insecta</taxon>
        <taxon>Pterygota</taxon>
        <taxon>Neoptera</taxon>
        <taxon>Endopterygota</taxon>
        <taxon>Diptera</taxon>
        <taxon>Brachycera</taxon>
        <taxon>Muscomorpha</taxon>
        <taxon>Muscoidea</taxon>
        <taxon>Muscidae</taxon>
        <taxon>Musca</taxon>
    </lineage>
</organism>
<dbReference type="InterPro" id="IPR008753">
    <property type="entry name" value="Peptidase_M13_N"/>
</dbReference>
<dbReference type="OrthoDB" id="6475849at2759"/>
<reference evidence="12" key="1">
    <citation type="submission" date="2020-05" db="UniProtKB">
        <authorList>
            <consortium name="EnsemblMetazoa"/>
        </authorList>
    </citation>
    <scope>IDENTIFICATION</scope>
    <source>
        <strain evidence="12">Aabys</strain>
    </source>
</reference>
<keyword evidence="9" id="KW-0732">Signal</keyword>
<gene>
    <name evidence="12" type="primary">101900480</name>
</gene>
<dbReference type="PANTHER" id="PTHR11733">
    <property type="entry name" value="ZINC METALLOPROTEASE FAMILY M13 NEPRILYSIN-RELATED"/>
    <property type="match status" value="1"/>
</dbReference>
<protein>
    <recommendedName>
        <fullName evidence="13">Peptidase family M13</fullName>
    </recommendedName>
</protein>
<feature type="domain" description="Peptidase M13 C-terminal" evidence="10">
    <location>
        <begin position="479"/>
        <end position="680"/>
    </location>
</feature>
<evidence type="ECO:0008006" key="13">
    <source>
        <dbReference type="Google" id="ProtNLM"/>
    </source>
</evidence>
<evidence type="ECO:0000256" key="6">
    <source>
        <dbReference type="ARBA" id="ARBA00022801"/>
    </source>
</evidence>
<evidence type="ECO:0000256" key="1">
    <source>
        <dbReference type="ARBA" id="ARBA00001947"/>
    </source>
</evidence>
<evidence type="ECO:0000256" key="8">
    <source>
        <dbReference type="ARBA" id="ARBA00023049"/>
    </source>
</evidence>
<name>A0A1I8MER6_MUSDO</name>
<keyword evidence="5" id="KW-0479">Metal-binding</keyword>
<dbReference type="InterPro" id="IPR042089">
    <property type="entry name" value="Peptidase_M13_dom_2"/>
</dbReference>
<evidence type="ECO:0000256" key="7">
    <source>
        <dbReference type="ARBA" id="ARBA00022833"/>
    </source>
</evidence>
<dbReference type="AlphaFoldDB" id="A0A1I8MER6"/>
<dbReference type="GO" id="GO:0016485">
    <property type="term" value="P:protein processing"/>
    <property type="evidence" value="ECO:0007669"/>
    <property type="project" value="TreeGrafter"/>
</dbReference>
<keyword evidence="7" id="KW-0862">Zinc</keyword>
<keyword evidence="8" id="KW-0482">Metalloprotease</keyword>
<dbReference type="InterPro" id="IPR000718">
    <property type="entry name" value="Peptidase_M13"/>
</dbReference>
<dbReference type="InterPro" id="IPR018497">
    <property type="entry name" value="Peptidase_M13_C"/>
</dbReference>
<keyword evidence="6" id="KW-0378">Hydrolase</keyword>
<dbReference type="SUPFAM" id="SSF55486">
    <property type="entry name" value="Metalloproteases ('zincins'), catalytic domain"/>
    <property type="match status" value="1"/>
</dbReference>
<dbReference type="InterPro" id="IPR024079">
    <property type="entry name" value="MetalloPept_cat_dom_sf"/>
</dbReference>
<dbReference type="RefSeq" id="XP_005179947.2">
    <property type="nucleotide sequence ID" value="XM_005179890.4"/>
</dbReference>
<evidence type="ECO:0000256" key="4">
    <source>
        <dbReference type="ARBA" id="ARBA00022670"/>
    </source>
</evidence>
<feature type="chain" id="PRO_5044560269" description="Peptidase family M13" evidence="9">
    <location>
        <begin position="25"/>
        <end position="683"/>
    </location>
</feature>
<dbReference type="KEGG" id="mde:101900480"/>
<evidence type="ECO:0000256" key="9">
    <source>
        <dbReference type="SAM" id="SignalP"/>
    </source>
</evidence>
<dbReference type="PRINTS" id="PR00786">
    <property type="entry name" value="NEPRILYSIN"/>
</dbReference>
<dbReference type="Pfam" id="PF05649">
    <property type="entry name" value="Peptidase_M13_N"/>
    <property type="match status" value="1"/>
</dbReference>
<feature type="signal peptide" evidence="9">
    <location>
        <begin position="1"/>
        <end position="24"/>
    </location>
</feature>
<dbReference type="GO" id="GO:0046872">
    <property type="term" value="F:metal ion binding"/>
    <property type="evidence" value="ECO:0007669"/>
    <property type="project" value="UniProtKB-KW"/>
</dbReference>